<dbReference type="AlphaFoldDB" id="A0A087AFH4"/>
<feature type="region of interest" description="Disordered" evidence="1">
    <location>
        <begin position="1"/>
        <end position="74"/>
    </location>
</feature>
<dbReference type="Proteomes" id="UP000029067">
    <property type="component" value="Unassembled WGS sequence"/>
</dbReference>
<feature type="compositionally biased region" description="Basic and acidic residues" evidence="1">
    <location>
        <begin position="40"/>
        <end position="55"/>
    </location>
</feature>
<comment type="caution">
    <text evidence="2">The sequence shown here is derived from an EMBL/GenBank/DDBJ whole genome shotgun (WGS) entry which is preliminary data.</text>
</comment>
<feature type="compositionally biased region" description="Low complexity" evidence="1">
    <location>
        <begin position="123"/>
        <end position="133"/>
    </location>
</feature>
<feature type="region of interest" description="Disordered" evidence="1">
    <location>
        <begin position="118"/>
        <end position="151"/>
    </location>
</feature>
<gene>
    <name evidence="2" type="ORF">BCUN_1872</name>
</gene>
<organism evidence="2 3">
    <name type="scientific">Bifidobacterium cuniculi</name>
    <dbReference type="NCBI Taxonomy" id="1688"/>
    <lineage>
        <taxon>Bacteria</taxon>
        <taxon>Bacillati</taxon>
        <taxon>Actinomycetota</taxon>
        <taxon>Actinomycetes</taxon>
        <taxon>Bifidobacteriales</taxon>
        <taxon>Bifidobacteriaceae</taxon>
        <taxon>Bifidobacterium</taxon>
    </lineage>
</organism>
<dbReference type="OrthoDB" id="10017893at2"/>
<feature type="compositionally biased region" description="Basic and acidic residues" evidence="1">
    <location>
        <begin position="1"/>
        <end position="10"/>
    </location>
</feature>
<evidence type="ECO:0000256" key="1">
    <source>
        <dbReference type="SAM" id="MobiDB-lite"/>
    </source>
</evidence>
<sequence length="193" mass="21431">MDEENTKTEPDMGNVEETTESKATPDNGMDELAHWKAMARKHEDRAKASYKDLQDANKQLEAANEKNTELQSSLDAANMTIARMEIKQEHPQITDDMIQKLAPTGLNAEQLKEWAKTAAGFFPSSNPEETPTNETEEPQPPKKAPSLSDVARASHNMEGRYIGAGGTAEDGEKLAAQYLAKFRRNLQRNGDDK</sequence>
<dbReference type="EMBL" id="JGYV01000033">
    <property type="protein sequence ID" value="KFI57524.1"/>
    <property type="molecule type" value="Genomic_DNA"/>
</dbReference>
<keyword evidence="3" id="KW-1185">Reference proteome</keyword>
<accession>A0A087AFH4</accession>
<evidence type="ECO:0000313" key="2">
    <source>
        <dbReference type="EMBL" id="KFI57524.1"/>
    </source>
</evidence>
<evidence type="ECO:0008006" key="4">
    <source>
        <dbReference type="Google" id="ProtNLM"/>
    </source>
</evidence>
<proteinExistence type="predicted"/>
<dbReference type="RefSeq" id="WP_034258723.1">
    <property type="nucleotide sequence ID" value="NZ_JGYV01000033.1"/>
</dbReference>
<reference evidence="2 3" key="1">
    <citation type="submission" date="2014-03" db="EMBL/GenBank/DDBJ databases">
        <title>Genomics of Bifidobacteria.</title>
        <authorList>
            <person name="Ventura M."/>
            <person name="Milani C."/>
            <person name="Lugli G.A."/>
        </authorList>
    </citation>
    <scope>NUCLEOTIDE SEQUENCE [LARGE SCALE GENOMIC DNA]</scope>
    <source>
        <strain evidence="2 3">LMG 10738</strain>
    </source>
</reference>
<evidence type="ECO:0000313" key="3">
    <source>
        <dbReference type="Proteomes" id="UP000029067"/>
    </source>
</evidence>
<dbReference type="STRING" id="1688.BCUN_1872"/>
<protein>
    <recommendedName>
        <fullName evidence="4">Scaffolding protein</fullName>
    </recommendedName>
</protein>
<name>A0A087AFH4_9BIFI</name>